<dbReference type="InterPro" id="IPR036013">
    <property type="entry name" value="Band_7/SPFH_dom_sf"/>
</dbReference>
<reference evidence="2 3" key="1">
    <citation type="submission" date="2019-03" db="EMBL/GenBank/DDBJ databases">
        <title>Genomic Encyclopedia of Type Strains, Phase IV (KMG-IV): sequencing the most valuable type-strain genomes for metagenomic binning, comparative biology and taxonomic classification.</title>
        <authorList>
            <person name="Goeker M."/>
        </authorList>
    </citation>
    <scope>NUCLEOTIDE SEQUENCE [LARGE SCALE GENOMIC DNA]</scope>
    <source>
        <strain evidence="2 3">DSM 28867</strain>
    </source>
</reference>
<keyword evidence="2" id="KW-0378">Hydrolase</keyword>
<dbReference type="GO" id="GO:0008233">
    <property type="term" value="F:peptidase activity"/>
    <property type="evidence" value="ECO:0007669"/>
    <property type="project" value="UniProtKB-KW"/>
</dbReference>
<dbReference type="AlphaFoldDB" id="A0A4R8A6G4"/>
<dbReference type="GO" id="GO:0006508">
    <property type="term" value="P:proteolysis"/>
    <property type="evidence" value="ECO:0007669"/>
    <property type="project" value="UniProtKB-KW"/>
</dbReference>
<dbReference type="OrthoDB" id="9764015at2"/>
<dbReference type="Pfam" id="PF13421">
    <property type="entry name" value="Band_7_1"/>
    <property type="match status" value="1"/>
</dbReference>
<feature type="domain" description="SPFH" evidence="1">
    <location>
        <begin position="51"/>
        <end position="266"/>
    </location>
</feature>
<evidence type="ECO:0000259" key="1">
    <source>
        <dbReference type="Pfam" id="PF13421"/>
    </source>
</evidence>
<dbReference type="PANTHER" id="PTHR37826">
    <property type="entry name" value="FLOTILLIN BAND_7_5 DOMAIN PROTEIN"/>
    <property type="match status" value="1"/>
</dbReference>
<gene>
    <name evidence="2" type="ORF">EDD63_10257</name>
</gene>
<evidence type="ECO:0000313" key="3">
    <source>
        <dbReference type="Proteomes" id="UP000294743"/>
    </source>
</evidence>
<dbReference type="RefSeq" id="WP_134167603.1">
    <property type="nucleotide sequence ID" value="NZ_SODD01000002.1"/>
</dbReference>
<accession>A0A4R8A6G4</accession>
<dbReference type="PANTHER" id="PTHR37826:SF2">
    <property type="entry name" value="ZINC-RIBBON DOMAIN-CONTAINING PROTEIN"/>
    <property type="match status" value="1"/>
</dbReference>
<dbReference type="InterPro" id="IPR033880">
    <property type="entry name" value="SPFH_YdjI"/>
</dbReference>
<proteinExistence type="predicted"/>
<dbReference type="EMBL" id="SODD01000002">
    <property type="protein sequence ID" value="TDW26036.1"/>
    <property type="molecule type" value="Genomic_DNA"/>
</dbReference>
<dbReference type="SUPFAM" id="SSF117892">
    <property type="entry name" value="Band 7/SPFH domain"/>
    <property type="match status" value="1"/>
</dbReference>
<keyword evidence="3" id="KW-1185">Reference proteome</keyword>
<dbReference type="Proteomes" id="UP000294743">
    <property type="component" value="Unassembled WGS sequence"/>
</dbReference>
<organism evidence="2 3">
    <name type="scientific">Breznakia blatticola</name>
    <dbReference type="NCBI Taxonomy" id="1754012"/>
    <lineage>
        <taxon>Bacteria</taxon>
        <taxon>Bacillati</taxon>
        <taxon>Bacillota</taxon>
        <taxon>Erysipelotrichia</taxon>
        <taxon>Erysipelotrichales</taxon>
        <taxon>Erysipelotrichaceae</taxon>
        <taxon>Breznakia</taxon>
    </lineage>
</organism>
<name>A0A4R8A6G4_9FIRM</name>
<sequence>MGLIKAAIASASSTLADQWLEYFYCESLSNNELMKKGVKVVSKGSNTKASENIISNGTGIAINEGQGVIIVEDGKIVEFCMEPGRFTWDSSSEPSLFSGGFSGLIDSFKTFGKRFTMGGTPGKDQRVYFINLKEIFDNKFGTASPMAYKDPTYRGIYIRYYGQYTFKIEDPIKFYTNVAGNVSNTYTKDEFDAQSKAEFVNALDTTIAKLADENVQYNDIPKKQMELAKYMNDALDEEWNDRRGIVISSVAIEKVTPDDESRKRIEDIDDAIMYSDKRVAAGRLVDAQASAMEKAASNEAGAMQGFMGYGMANQAGNNIAGMFDDNAKPVADHPVPSQNATWTCPEDGIQNTGKFCIECGNPKPSDGTWICPNDGTKNTGKFCSECGKPKE</sequence>
<protein>
    <submittedName>
        <fullName evidence="2">Membrane protease subunit (Stomatin/prohibitin family)</fullName>
    </submittedName>
</protein>
<evidence type="ECO:0000313" key="2">
    <source>
        <dbReference type="EMBL" id="TDW26036.1"/>
    </source>
</evidence>
<dbReference type="CDD" id="cd03408">
    <property type="entry name" value="SPFH_like_u1"/>
    <property type="match status" value="1"/>
</dbReference>
<comment type="caution">
    <text evidence="2">The sequence shown here is derived from an EMBL/GenBank/DDBJ whole genome shotgun (WGS) entry which is preliminary data.</text>
</comment>
<keyword evidence="2" id="KW-0645">Protease</keyword>